<proteinExistence type="predicted"/>
<feature type="region of interest" description="Disordered" evidence="1">
    <location>
        <begin position="181"/>
        <end position="205"/>
    </location>
</feature>
<evidence type="ECO:0000256" key="1">
    <source>
        <dbReference type="SAM" id="MobiDB-lite"/>
    </source>
</evidence>
<evidence type="ECO:0000313" key="2">
    <source>
        <dbReference type="EMBL" id="KAF6816174.1"/>
    </source>
</evidence>
<keyword evidence="3" id="KW-1185">Reference proteome</keyword>
<comment type="caution">
    <text evidence="2">The sequence shown here is derived from an EMBL/GenBank/DDBJ whole genome shotgun (WGS) entry which is preliminary data.</text>
</comment>
<organism evidence="2 3">
    <name type="scientific">Colletotrichum musicola</name>
    <dbReference type="NCBI Taxonomy" id="2175873"/>
    <lineage>
        <taxon>Eukaryota</taxon>
        <taxon>Fungi</taxon>
        <taxon>Dikarya</taxon>
        <taxon>Ascomycota</taxon>
        <taxon>Pezizomycotina</taxon>
        <taxon>Sordariomycetes</taxon>
        <taxon>Hypocreomycetidae</taxon>
        <taxon>Glomerellales</taxon>
        <taxon>Glomerellaceae</taxon>
        <taxon>Colletotrichum</taxon>
        <taxon>Colletotrichum orchidearum species complex</taxon>
    </lineage>
</organism>
<gene>
    <name evidence="2" type="ORF">CMUS01_12316</name>
</gene>
<feature type="compositionally biased region" description="Polar residues" evidence="1">
    <location>
        <begin position="189"/>
        <end position="199"/>
    </location>
</feature>
<feature type="region of interest" description="Disordered" evidence="1">
    <location>
        <begin position="1"/>
        <end position="110"/>
    </location>
</feature>
<dbReference type="Proteomes" id="UP000639643">
    <property type="component" value="Unassembled WGS sequence"/>
</dbReference>
<protein>
    <submittedName>
        <fullName evidence="2">Uncharacterized protein</fullName>
    </submittedName>
</protein>
<evidence type="ECO:0000313" key="3">
    <source>
        <dbReference type="Proteomes" id="UP000639643"/>
    </source>
</evidence>
<reference evidence="2" key="1">
    <citation type="journal article" date="2020" name="Phytopathology">
        <title>Genome Sequence Resources of Colletotrichum truncatum, C. plurivorum, C. musicola, and C. sojae: Four Species Pathogenic to Soybean (Glycine max).</title>
        <authorList>
            <person name="Rogerio F."/>
            <person name="Boufleur T.R."/>
            <person name="Ciampi-Guillardi M."/>
            <person name="Sukno S.A."/>
            <person name="Thon M.R."/>
            <person name="Massola Junior N.S."/>
            <person name="Baroncelli R."/>
        </authorList>
    </citation>
    <scope>NUCLEOTIDE SEQUENCE</scope>
    <source>
        <strain evidence="2">LFN0074</strain>
    </source>
</reference>
<accession>A0A8H6JMY1</accession>
<name>A0A8H6JMY1_9PEZI</name>
<sequence>MLESICACFAPGEPKNQPTTSEPAPGDKSSANQECNHYKPAPDSPEQEDNNKDHGPVLPDPGPVGSGPGGPIPGPEKPEDDDSEIDTGGVDLEPIEKETEEPDKAFATPWAEKRPCLLGMTELHWPNQRWRPSTHTPLKIKMLTSIGETRNGVHTNTHAGGRRASEVREVSSYWQTACQIHSKLPSGPEKQSQRTNGNMSYSSQSYGQADDDYYSDYGGAADPGWYAQGGGAQYITDGGQTADHLIDPLLFSSAAEPSTIASFAYSDPSPIYTTETASQGQ</sequence>
<dbReference type="EMBL" id="WIGM01000681">
    <property type="protein sequence ID" value="KAF6816174.1"/>
    <property type="molecule type" value="Genomic_DNA"/>
</dbReference>
<dbReference type="AlphaFoldDB" id="A0A8H6JMY1"/>